<dbReference type="PANTHER" id="PTHR23150">
    <property type="entry name" value="SULFATASE MODIFYING FACTOR 1, 2"/>
    <property type="match status" value="1"/>
</dbReference>
<dbReference type="InterPro" id="IPR005532">
    <property type="entry name" value="SUMF_dom"/>
</dbReference>
<feature type="region of interest" description="Disordered" evidence="1">
    <location>
        <begin position="257"/>
        <end position="301"/>
    </location>
</feature>
<evidence type="ECO:0000256" key="1">
    <source>
        <dbReference type="SAM" id="MobiDB-lite"/>
    </source>
</evidence>
<name>A0ABQ0CBY3_9PROT</name>
<dbReference type="Proteomes" id="UP001628193">
    <property type="component" value="Unassembled WGS sequence"/>
</dbReference>
<evidence type="ECO:0000256" key="2">
    <source>
        <dbReference type="SAM" id="Phobius"/>
    </source>
</evidence>
<dbReference type="PANTHER" id="PTHR23150:SF19">
    <property type="entry name" value="FORMYLGLYCINE-GENERATING ENZYME"/>
    <property type="match status" value="1"/>
</dbReference>
<reference evidence="4 5" key="1">
    <citation type="submission" date="2024-05" db="EMBL/GenBank/DDBJ databases">
        <authorList>
            <consortium name="Candidatus Magnetaquicoccaceae bacterium FCR-1 genome sequencing consortium"/>
            <person name="Shimoshige H."/>
            <person name="Shimamura S."/>
            <person name="Taoka A."/>
            <person name="Kobayashi H."/>
            <person name="Maekawa T."/>
        </authorList>
    </citation>
    <scope>NUCLEOTIDE SEQUENCE [LARGE SCALE GENOMIC DNA]</scope>
    <source>
        <strain evidence="4 5">FCR-1</strain>
    </source>
</reference>
<dbReference type="Pfam" id="PF03781">
    <property type="entry name" value="FGE-sulfatase"/>
    <property type="match status" value="1"/>
</dbReference>
<sequence>MDCPKCRFRNTDDACFCGRCGVVLPHPLHPDDTFGGNEAFCTHCGQARPKRTRGTPSGQPKVRKPLLWLLAVALLAWGGVMAWHFLSHEFYLNMKFVIVPQGCFQMGSDENPREAPRHETCVDWFYLSQYEVTQAQWESVMGENPSLIKGCGPECPVNGVSWEQIQIFIRKLNDLSATRYRLPTEAEWEYACRGGATQRYCGSDDPDLVAWHKGNARDDIHPVGQLAPNAFHLYDMSGNVWEWVADRHDEAYYAQAPKHNPKGAESGPTRIFRGGSIKSNSEFTHPTQRNHGDPRTSFGDLGFRLVKTP</sequence>
<accession>A0ABQ0CBY3</accession>
<protein>
    <submittedName>
        <fullName evidence="4">Hercynine oxygenase</fullName>
        <ecNumber evidence="4">1.14.99.50</ecNumber>
    </submittedName>
</protein>
<evidence type="ECO:0000313" key="5">
    <source>
        <dbReference type="Proteomes" id="UP001628193"/>
    </source>
</evidence>
<keyword evidence="2" id="KW-1133">Transmembrane helix</keyword>
<dbReference type="InterPro" id="IPR042095">
    <property type="entry name" value="SUMF_sf"/>
</dbReference>
<feature type="domain" description="Sulfatase-modifying factor enzyme-like" evidence="3">
    <location>
        <begin position="95"/>
        <end position="307"/>
    </location>
</feature>
<evidence type="ECO:0000313" key="4">
    <source>
        <dbReference type="EMBL" id="GAB0058384.1"/>
    </source>
</evidence>
<dbReference type="InterPro" id="IPR016187">
    <property type="entry name" value="CTDL_fold"/>
</dbReference>
<dbReference type="RefSeq" id="WP_420906058.1">
    <property type="nucleotide sequence ID" value="NZ_BAAFGK010000004.1"/>
</dbReference>
<dbReference type="InterPro" id="IPR051043">
    <property type="entry name" value="Sulfatase_Mod_Factor_Kinase"/>
</dbReference>
<feature type="transmembrane region" description="Helical" evidence="2">
    <location>
        <begin position="66"/>
        <end position="86"/>
    </location>
</feature>
<organism evidence="4 5">
    <name type="scientific">Candidatus Magnetaquiglobus chichijimensis</name>
    <dbReference type="NCBI Taxonomy" id="3141448"/>
    <lineage>
        <taxon>Bacteria</taxon>
        <taxon>Pseudomonadati</taxon>
        <taxon>Pseudomonadota</taxon>
        <taxon>Magnetococcia</taxon>
        <taxon>Magnetococcales</taxon>
        <taxon>Candidatus Magnetaquicoccaceae</taxon>
        <taxon>Candidatus Magnetaquiglobus</taxon>
    </lineage>
</organism>
<reference evidence="4 5" key="2">
    <citation type="submission" date="2024-09" db="EMBL/GenBank/DDBJ databases">
        <title>Draft genome sequence of Candidatus Magnetaquicoccaceae bacterium FCR-1.</title>
        <authorList>
            <person name="Shimoshige H."/>
            <person name="Shimamura S."/>
            <person name="Taoka A."/>
            <person name="Kobayashi H."/>
            <person name="Maekawa T."/>
        </authorList>
    </citation>
    <scope>NUCLEOTIDE SEQUENCE [LARGE SCALE GENOMIC DNA]</scope>
    <source>
        <strain evidence="4 5">FCR-1</strain>
    </source>
</reference>
<gene>
    <name evidence="4" type="primary">egtB_10</name>
    <name evidence="4" type="ORF">SIID45300_02733</name>
</gene>
<keyword evidence="2" id="KW-0472">Membrane</keyword>
<comment type="caution">
    <text evidence="4">The sequence shown here is derived from an EMBL/GenBank/DDBJ whole genome shotgun (WGS) entry which is preliminary data.</text>
</comment>
<dbReference type="GO" id="GO:0044875">
    <property type="term" value="F:gamma-glutamyl hercynylcysteine sulfoxide synthase activity"/>
    <property type="evidence" value="ECO:0007669"/>
    <property type="project" value="UniProtKB-EC"/>
</dbReference>
<feature type="compositionally biased region" description="Polar residues" evidence="1">
    <location>
        <begin position="277"/>
        <end position="289"/>
    </location>
</feature>
<keyword evidence="2" id="KW-0812">Transmembrane</keyword>
<proteinExistence type="predicted"/>
<keyword evidence="4" id="KW-0560">Oxidoreductase</keyword>
<evidence type="ECO:0000259" key="3">
    <source>
        <dbReference type="Pfam" id="PF03781"/>
    </source>
</evidence>
<dbReference type="EMBL" id="BAAFGK010000004">
    <property type="protein sequence ID" value="GAB0058384.1"/>
    <property type="molecule type" value="Genomic_DNA"/>
</dbReference>
<dbReference type="EC" id="1.14.99.50" evidence="4"/>
<keyword evidence="5" id="KW-1185">Reference proteome</keyword>
<dbReference type="Gene3D" id="3.90.1580.10">
    <property type="entry name" value="paralog of FGE (formylglycine-generating enzyme)"/>
    <property type="match status" value="1"/>
</dbReference>
<dbReference type="SUPFAM" id="SSF56436">
    <property type="entry name" value="C-type lectin-like"/>
    <property type="match status" value="1"/>
</dbReference>